<organism evidence="2 3">
    <name type="scientific">Jaapia argillacea MUCL 33604</name>
    <dbReference type="NCBI Taxonomy" id="933084"/>
    <lineage>
        <taxon>Eukaryota</taxon>
        <taxon>Fungi</taxon>
        <taxon>Dikarya</taxon>
        <taxon>Basidiomycota</taxon>
        <taxon>Agaricomycotina</taxon>
        <taxon>Agaricomycetes</taxon>
        <taxon>Agaricomycetidae</taxon>
        <taxon>Jaapiales</taxon>
        <taxon>Jaapiaceae</taxon>
        <taxon>Jaapia</taxon>
    </lineage>
</organism>
<evidence type="ECO:0000313" key="2">
    <source>
        <dbReference type="EMBL" id="KDQ52524.1"/>
    </source>
</evidence>
<feature type="transmembrane region" description="Helical" evidence="1">
    <location>
        <begin position="22"/>
        <end position="42"/>
    </location>
</feature>
<sequence length="148" mass="17137">MCQSRVEEMRQDGRLTVTMAEMIVMMTLAMAEMMALMAPPIAENIEPCKRRRRQRHSDRSMRAVMPTMFVLFWEGRKGLETVFVAGELFVSGIGEALEIICFGVRRRSYIQLCTQAMTTWRIKGRARTKVCRGELRFRDAPTQARWAV</sequence>
<proteinExistence type="predicted"/>
<keyword evidence="1" id="KW-1133">Transmembrane helix</keyword>
<gene>
    <name evidence="2" type="ORF">JAAARDRAFT_478420</name>
</gene>
<keyword evidence="1" id="KW-0472">Membrane</keyword>
<protein>
    <submittedName>
        <fullName evidence="2">Uncharacterized protein</fullName>
    </submittedName>
</protein>
<dbReference type="EMBL" id="KL197739">
    <property type="protein sequence ID" value="KDQ52524.1"/>
    <property type="molecule type" value="Genomic_DNA"/>
</dbReference>
<accession>A0A067PCQ1</accession>
<dbReference type="Proteomes" id="UP000027265">
    <property type="component" value="Unassembled WGS sequence"/>
</dbReference>
<keyword evidence="3" id="KW-1185">Reference proteome</keyword>
<name>A0A067PCQ1_9AGAM</name>
<evidence type="ECO:0000313" key="3">
    <source>
        <dbReference type="Proteomes" id="UP000027265"/>
    </source>
</evidence>
<reference evidence="3" key="1">
    <citation type="journal article" date="2014" name="Proc. Natl. Acad. Sci. U.S.A.">
        <title>Extensive sampling of basidiomycete genomes demonstrates inadequacy of the white-rot/brown-rot paradigm for wood decay fungi.</title>
        <authorList>
            <person name="Riley R."/>
            <person name="Salamov A.A."/>
            <person name="Brown D.W."/>
            <person name="Nagy L.G."/>
            <person name="Floudas D."/>
            <person name="Held B.W."/>
            <person name="Levasseur A."/>
            <person name="Lombard V."/>
            <person name="Morin E."/>
            <person name="Otillar R."/>
            <person name="Lindquist E.A."/>
            <person name="Sun H."/>
            <person name="LaButti K.M."/>
            <person name="Schmutz J."/>
            <person name="Jabbour D."/>
            <person name="Luo H."/>
            <person name="Baker S.E."/>
            <person name="Pisabarro A.G."/>
            <person name="Walton J.D."/>
            <person name="Blanchette R.A."/>
            <person name="Henrissat B."/>
            <person name="Martin F."/>
            <person name="Cullen D."/>
            <person name="Hibbett D.S."/>
            <person name="Grigoriev I.V."/>
        </authorList>
    </citation>
    <scope>NUCLEOTIDE SEQUENCE [LARGE SCALE GENOMIC DNA]</scope>
    <source>
        <strain evidence="3">MUCL 33604</strain>
    </source>
</reference>
<dbReference type="AlphaFoldDB" id="A0A067PCQ1"/>
<dbReference type="HOGENOM" id="CLU_1759080_0_0_1"/>
<dbReference type="InParanoid" id="A0A067PCQ1"/>
<keyword evidence="1" id="KW-0812">Transmembrane</keyword>
<evidence type="ECO:0000256" key="1">
    <source>
        <dbReference type="SAM" id="Phobius"/>
    </source>
</evidence>